<name>A0A8S5UUB8_9CAUD</name>
<protein>
    <submittedName>
        <fullName evidence="1">Phosphoadenosine-phosphosulfate reductase</fullName>
    </submittedName>
</protein>
<accession>A0A8S5UUB8</accession>
<reference evidence="1" key="1">
    <citation type="journal article" date="2021" name="Proc. Natl. Acad. Sci. U.S.A.">
        <title>A Catalog of Tens of Thousands of Viruses from Human Metagenomes Reveals Hidden Associations with Chronic Diseases.</title>
        <authorList>
            <person name="Tisza M.J."/>
            <person name="Buck C.B."/>
        </authorList>
    </citation>
    <scope>NUCLEOTIDE SEQUENCE</scope>
    <source>
        <strain evidence="1">CtIpM11</strain>
    </source>
</reference>
<dbReference type="EMBL" id="BK016142">
    <property type="protein sequence ID" value="DAF98079.1"/>
    <property type="molecule type" value="Genomic_DNA"/>
</dbReference>
<proteinExistence type="predicted"/>
<evidence type="ECO:0000313" key="1">
    <source>
        <dbReference type="EMBL" id="DAF98079.1"/>
    </source>
</evidence>
<sequence length="327" mass="38417">MDRVLHIEGKQFQYIARISHGKDSLKMLDVIVSRGLPLDRVTTTDIWATDTIRGEHPKMVAFKEQADEFIWRKYHIEVEHLCAMRDGEKLTYEKLFYHVPKRKPKNAGKCKWEQGTILGFPTLFGPWCQSYLKRDVKDRANDKRVSIHKPWFRPDSIMGFPVSFTNKGTWCQKLKTRFLERPDAGKGRNIVEYLGIAADEPKRFGQLSERKRAPLVEFGIEEELCGLYCKYNGILSPSYETSCRDGCWMCHNQGVNQLRQLRKNYPNLWALLLRWDADSPVSFKPDGRTVHDYDWRFQLEDEGCLLPDDKTFRWKLLDSDMVNTRIF</sequence>
<organism evidence="1">
    <name type="scientific">Podoviridae sp. ctIpM11</name>
    <dbReference type="NCBI Taxonomy" id="2825240"/>
    <lineage>
        <taxon>Viruses</taxon>
        <taxon>Duplodnaviria</taxon>
        <taxon>Heunggongvirae</taxon>
        <taxon>Uroviricota</taxon>
        <taxon>Caudoviricetes</taxon>
    </lineage>
</organism>